<dbReference type="PANTHER" id="PTHR47504:SF5">
    <property type="entry name" value="RIGHT ORIGIN-BINDING PROTEIN"/>
    <property type="match status" value="1"/>
</dbReference>
<dbReference type="Pfam" id="PF12833">
    <property type="entry name" value="HTH_18"/>
    <property type="match status" value="1"/>
</dbReference>
<dbReference type="EMBL" id="QGQD01000043">
    <property type="protein sequence ID" value="TLD01182.1"/>
    <property type="molecule type" value="Genomic_DNA"/>
</dbReference>
<dbReference type="SMART" id="SM00871">
    <property type="entry name" value="AraC_E_bind"/>
    <property type="match status" value="1"/>
</dbReference>
<name>A0A4U8Q8A7_9FIRM</name>
<evidence type="ECO:0000256" key="3">
    <source>
        <dbReference type="ARBA" id="ARBA00023163"/>
    </source>
</evidence>
<comment type="caution">
    <text evidence="5">The sequence shown here is derived from an EMBL/GenBank/DDBJ whole genome shotgun (WGS) entry which is preliminary data.</text>
</comment>
<dbReference type="InterPro" id="IPR029442">
    <property type="entry name" value="GyrI-like"/>
</dbReference>
<evidence type="ECO:0000259" key="4">
    <source>
        <dbReference type="PROSITE" id="PS01124"/>
    </source>
</evidence>
<keyword evidence="3" id="KW-0804">Transcription</keyword>
<keyword evidence="6" id="KW-1185">Reference proteome</keyword>
<dbReference type="InterPro" id="IPR050959">
    <property type="entry name" value="MarA-like"/>
</dbReference>
<dbReference type="InterPro" id="IPR009057">
    <property type="entry name" value="Homeodomain-like_sf"/>
</dbReference>
<evidence type="ECO:0000313" key="6">
    <source>
        <dbReference type="Proteomes" id="UP000306509"/>
    </source>
</evidence>
<dbReference type="Gene3D" id="3.20.80.10">
    <property type="entry name" value="Regulatory factor, effector binding domain"/>
    <property type="match status" value="1"/>
</dbReference>
<proteinExistence type="predicted"/>
<organism evidence="5 6">
    <name type="scientific">Robinsoniella peoriensis</name>
    <dbReference type="NCBI Taxonomy" id="180332"/>
    <lineage>
        <taxon>Bacteria</taxon>
        <taxon>Bacillati</taxon>
        <taxon>Bacillota</taxon>
        <taxon>Clostridia</taxon>
        <taxon>Lachnospirales</taxon>
        <taxon>Lachnospiraceae</taxon>
        <taxon>Robinsoniella</taxon>
    </lineage>
</organism>
<dbReference type="PANTHER" id="PTHR47504">
    <property type="entry name" value="RIGHT ORIGIN-BINDING PROTEIN"/>
    <property type="match status" value="1"/>
</dbReference>
<feature type="domain" description="HTH araC/xylS-type" evidence="4">
    <location>
        <begin position="8"/>
        <end position="105"/>
    </location>
</feature>
<dbReference type="Pfam" id="PF06445">
    <property type="entry name" value="GyrI-like"/>
    <property type="match status" value="1"/>
</dbReference>
<keyword evidence="2" id="KW-0238">DNA-binding</keyword>
<dbReference type="OrthoDB" id="9801123at2"/>
<keyword evidence="1" id="KW-0805">Transcription regulation</keyword>
<evidence type="ECO:0000256" key="2">
    <source>
        <dbReference type="ARBA" id="ARBA00023125"/>
    </source>
</evidence>
<dbReference type="Gene3D" id="1.10.10.60">
    <property type="entry name" value="Homeodomain-like"/>
    <property type="match status" value="2"/>
</dbReference>
<gene>
    <name evidence="5" type="primary">marA_2</name>
    <name evidence="5" type="ORF">DSM106044_01974</name>
</gene>
<evidence type="ECO:0000256" key="1">
    <source>
        <dbReference type="ARBA" id="ARBA00023015"/>
    </source>
</evidence>
<dbReference type="InterPro" id="IPR011256">
    <property type="entry name" value="Reg_factor_effector_dom_sf"/>
</dbReference>
<dbReference type="GO" id="GO:0043565">
    <property type="term" value="F:sequence-specific DNA binding"/>
    <property type="evidence" value="ECO:0007669"/>
    <property type="project" value="InterPro"/>
</dbReference>
<dbReference type="Proteomes" id="UP000306509">
    <property type="component" value="Unassembled WGS sequence"/>
</dbReference>
<dbReference type="AlphaFoldDB" id="A0A4U8Q8A7"/>
<protein>
    <submittedName>
        <fullName evidence="5">Multiple antibiotic resistance protein MarA</fullName>
    </submittedName>
</protein>
<evidence type="ECO:0000313" key="5">
    <source>
        <dbReference type="EMBL" id="TLD01182.1"/>
    </source>
</evidence>
<accession>A0A4U8Q8A7</accession>
<dbReference type="PROSITE" id="PS01124">
    <property type="entry name" value="HTH_ARAC_FAMILY_2"/>
    <property type="match status" value="1"/>
</dbReference>
<dbReference type="RefSeq" id="WP_027296140.1">
    <property type="nucleotide sequence ID" value="NZ_CABMJZ010000021.1"/>
</dbReference>
<dbReference type="STRING" id="180332.GCA_000797495_04909"/>
<sequence length="282" mass="32029">MEWIEQLNEAIKYIEDSLSREIEIKKAAQIAGCSTYHFQRMFSYIAGVPLAEYIRRRRMTQAAFDLCNGDKVLDVAYRYQYESPTSFNRAFQGVHGFPPSAAKQQGVTLKAYPRISLKMVIKGEAEMEYRIEKKEAFRIVGMKESLSKELEENFREVPQMWAKAAQTGILEKLAGMMNQEVKGILGVSACLEEDNWCYYIGVATDQPAIEGTEEYMVPAATWAVFFGTGTMPDSIQDIEKRAVTEWLPTSGYEYGNAPDIELYLSPDPANAVFEVWMPVVKK</sequence>
<reference evidence="5 6" key="1">
    <citation type="journal article" date="2019" name="Anaerobe">
        <title>Detection of Robinsoniella peoriensis in multiple bone samples of a trauma patient.</title>
        <authorList>
            <person name="Schrottner P."/>
            <person name="Hartwich K."/>
            <person name="Bunk B."/>
            <person name="Schober I."/>
            <person name="Helbig S."/>
            <person name="Rudolph W.W."/>
            <person name="Gunzer F."/>
        </authorList>
    </citation>
    <scope>NUCLEOTIDE SEQUENCE [LARGE SCALE GENOMIC DNA]</scope>
    <source>
        <strain evidence="5 6">DSM 106044</strain>
    </source>
</reference>
<dbReference type="SMART" id="SM00342">
    <property type="entry name" value="HTH_ARAC"/>
    <property type="match status" value="1"/>
</dbReference>
<dbReference type="GO" id="GO:0003700">
    <property type="term" value="F:DNA-binding transcription factor activity"/>
    <property type="evidence" value="ECO:0007669"/>
    <property type="project" value="InterPro"/>
</dbReference>
<dbReference type="InterPro" id="IPR010499">
    <property type="entry name" value="AraC_E-bd"/>
</dbReference>
<dbReference type="SUPFAM" id="SSF46689">
    <property type="entry name" value="Homeodomain-like"/>
    <property type="match status" value="2"/>
</dbReference>
<dbReference type="InterPro" id="IPR018060">
    <property type="entry name" value="HTH_AraC"/>
</dbReference>
<dbReference type="SUPFAM" id="SSF55136">
    <property type="entry name" value="Probable bacterial effector-binding domain"/>
    <property type="match status" value="1"/>
</dbReference>